<accession>A0A967AXB6</accession>
<dbReference type="Proteomes" id="UP000744769">
    <property type="component" value="Unassembled WGS sequence"/>
</dbReference>
<evidence type="ECO:0000313" key="3">
    <source>
        <dbReference type="Proteomes" id="UP000744769"/>
    </source>
</evidence>
<keyword evidence="3" id="KW-1185">Reference proteome</keyword>
<sequence length="285" mass="29957">MSISLHTPTVEDLATVITAVAEWQIEGGPVQLHPGDIGWNQRDGAEAIAAALRTWTRDGRIVAVAMTDGDVARIAAAPDLWEDDDLAAAMTADLADPDRGVLTAGGGAVEARFGGALSRHLTEAGWTEDEPWTPLHRSLAAPVEDSGLRIEIVGPDDAQLRVDVHKASFDTSTFTLAKWRAMAAGPAYADARCLLGYAGEDAVAAATVWSAGEGRPGLIEPLGGHRDFRGKGYGRGITHAAAAALREMGASSVTVCTPSANTRGVAAYVSAGFTRLPDWRDLRRP</sequence>
<dbReference type="CDD" id="cd04301">
    <property type="entry name" value="NAT_SF"/>
    <property type="match status" value="1"/>
</dbReference>
<dbReference type="RefSeq" id="WP_166192814.1">
    <property type="nucleotide sequence ID" value="NZ_JAAOIV010000002.1"/>
</dbReference>
<dbReference type="PROSITE" id="PS51186">
    <property type="entry name" value="GNAT"/>
    <property type="match status" value="1"/>
</dbReference>
<name>A0A967AXB6_9MICO</name>
<dbReference type="SUPFAM" id="SSF55729">
    <property type="entry name" value="Acyl-CoA N-acyltransferases (Nat)"/>
    <property type="match status" value="1"/>
</dbReference>
<dbReference type="AlphaFoldDB" id="A0A967AXB6"/>
<comment type="caution">
    <text evidence="2">The sequence shown here is derived from an EMBL/GenBank/DDBJ whole genome shotgun (WGS) entry which is preliminary data.</text>
</comment>
<dbReference type="GO" id="GO:0016747">
    <property type="term" value="F:acyltransferase activity, transferring groups other than amino-acyl groups"/>
    <property type="evidence" value="ECO:0007669"/>
    <property type="project" value="InterPro"/>
</dbReference>
<proteinExistence type="predicted"/>
<evidence type="ECO:0000313" key="2">
    <source>
        <dbReference type="EMBL" id="NHN54696.1"/>
    </source>
</evidence>
<gene>
    <name evidence="2" type="ORF">G9U51_02730</name>
</gene>
<dbReference type="InterPro" id="IPR000182">
    <property type="entry name" value="GNAT_dom"/>
</dbReference>
<evidence type="ECO:0000259" key="1">
    <source>
        <dbReference type="PROSITE" id="PS51186"/>
    </source>
</evidence>
<organism evidence="2 3">
    <name type="scientific">Metallococcus carri</name>
    <dbReference type="NCBI Taxonomy" id="1656884"/>
    <lineage>
        <taxon>Bacteria</taxon>
        <taxon>Bacillati</taxon>
        <taxon>Actinomycetota</taxon>
        <taxon>Actinomycetes</taxon>
        <taxon>Micrococcales</taxon>
        <taxon>Dermacoccaceae</taxon>
        <taxon>Metallococcus</taxon>
    </lineage>
</organism>
<dbReference type="InterPro" id="IPR016181">
    <property type="entry name" value="Acyl_CoA_acyltransferase"/>
</dbReference>
<feature type="domain" description="N-acetyltransferase" evidence="1">
    <location>
        <begin position="148"/>
        <end position="285"/>
    </location>
</feature>
<dbReference type="EMBL" id="JAAOIV010000002">
    <property type="protein sequence ID" value="NHN54696.1"/>
    <property type="molecule type" value="Genomic_DNA"/>
</dbReference>
<dbReference type="Gene3D" id="3.40.630.30">
    <property type="match status" value="1"/>
</dbReference>
<protein>
    <submittedName>
        <fullName evidence="2">GNAT family N-acetyltransferase</fullName>
    </submittedName>
</protein>
<reference evidence="2" key="1">
    <citation type="submission" date="2020-03" db="EMBL/GenBank/DDBJ databases">
        <title>Draft sequencing of Calidifontibacter sp. DB0510.</title>
        <authorList>
            <person name="Kim D.-U."/>
        </authorList>
    </citation>
    <scope>NUCLEOTIDE SEQUENCE</scope>
    <source>
        <strain evidence="2">DB0510</strain>
    </source>
</reference>
<dbReference type="Pfam" id="PF00583">
    <property type="entry name" value="Acetyltransf_1"/>
    <property type="match status" value="1"/>
</dbReference>